<dbReference type="KEGG" id="tan:TA16655"/>
<dbReference type="Proteomes" id="UP000001950">
    <property type="component" value="Chromosome 1"/>
</dbReference>
<dbReference type="eggNOG" id="KOG0331">
    <property type="taxonomic scope" value="Eukaryota"/>
</dbReference>
<dbReference type="RefSeq" id="XP_953614.1">
    <property type="nucleotide sequence ID" value="XM_948521.1"/>
</dbReference>
<dbReference type="OrthoDB" id="360822at2759"/>
<keyword evidence="1" id="KW-0378">Hydrolase</keyword>
<dbReference type="VEuPathDB" id="PiroplasmaDB:TA16655"/>
<name>Q4UJ03_THEAN</name>
<dbReference type="EMBL" id="CR940347">
    <property type="protein sequence ID" value="CAI72936.1"/>
    <property type="molecule type" value="Genomic_DNA"/>
</dbReference>
<keyword evidence="2" id="KW-1185">Reference proteome</keyword>
<evidence type="ECO:0000313" key="1">
    <source>
        <dbReference type="EMBL" id="CAI72936.1"/>
    </source>
</evidence>
<evidence type="ECO:0000313" key="2">
    <source>
        <dbReference type="Proteomes" id="UP000001950"/>
    </source>
</evidence>
<dbReference type="OMA" id="NLVIFHT"/>
<dbReference type="GeneID" id="3864028"/>
<gene>
    <name evidence="1" type="ORF">TA16655</name>
</gene>
<dbReference type="AlphaFoldDB" id="Q4UJ03"/>
<reference evidence="1 2" key="1">
    <citation type="journal article" date="2005" name="Science">
        <title>Genome of the host-cell transforming parasite Theileria annulata compared with T. parva.</title>
        <authorList>
            <person name="Pain A."/>
            <person name="Renauld H."/>
            <person name="Berriman M."/>
            <person name="Murphy L."/>
            <person name="Yeats C.A."/>
            <person name="Weir W."/>
            <person name="Kerhornou A."/>
            <person name="Aslett M."/>
            <person name="Bishop R."/>
            <person name="Bouchier C."/>
            <person name="Cochet M."/>
            <person name="Coulson R.M.R."/>
            <person name="Cronin A."/>
            <person name="de Villiers E.P."/>
            <person name="Fraser A."/>
            <person name="Fosker N."/>
            <person name="Gardner M."/>
            <person name="Goble A."/>
            <person name="Griffiths-Jones S."/>
            <person name="Harris D.E."/>
            <person name="Katzer F."/>
            <person name="Larke N."/>
            <person name="Lord A."/>
            <person name="Maser P."/>
            <person name="McKellar S."/>
            <person name="Mooney P."/>
            <person name="Morton F."/>
            <person name="Nene V."/>
            <person name="O'Neil S."/>
            <person name="Price C."/>
            <person name="Quail M.A."/>
            <person name="Rabbinowitsch E."/>
            <person name="Rawlings N.D."/>
            <person name="Rutter S."/>
            <person name="Saunders D."/>
            <person name="Seeger K."/>
            <person name="Shah T."/>
            <person name="Squares R."/>
            <person name="Squares S."/>
            <person name="Tivey A."/>
            <person name="Walker A.R."/>
            <person name="Woodward J."/>
            <person name="Dobbelaere D.A.E."/>
            <person name="Langsley G."/>
            <person name="Rajandream M.A."/>
            <person name="McKeever D."/>
            <person name="Shiels B."/>
            <person name="Tait A."/>
            <person name="Barrell B.G."/>
            <person name="Hall N."/>
        </authorList>
    </citation>
    <scope>NUCLEOTIDE SEQUENCE [LARGE SCALE GENOMIC DNA]</scope>
    <source>
        <strain evidence="2">Ankara</strain>
    </source>
</reference>
<evidence type="ECO:0008006" key="3">
    <source>
        <dbReference type="Google" id="ProtNLM"/>
    </source>
</evidence>
<accession>Q4UJ03</accession>
<sequence>MLKLLNFLDHKLIHNNFNFNILRVNFNNLRINNFSTNVFNEKTVDFKNLPFNEKFVNNLKSLGINNLKLFQYYTFKLLTDKLTFLPTNTPINKEETLKIVLYNDLNSGKTIGTLLPFLYSFTTTHSNSNKTGLNNNLVKKLLIVCNNNEVKKLINFIISVNPSLNIVQLTGYNNNNGVKGDIILVSDKVFMKIYETIYRLNDIEFVLFTNFTETINCINIDKVVKALSDSNVICLINSLDNFKTFSNKFYNFSLYNFVQGTRERLIGDKRTDLLKLEIDLNKSIPITTNTTNNGNKVVKSGVVETCLCKVLKNSNKIAVIRNLIYCNYDLPTFLPVNMLQKFTSVKFRNSCVIFTNRKNLNKMAEIEPFKSLSVQLQTCINSYEKAEKINLLNSLTKPILLTSQLLHLRSQLLNNSSWAKNVNLVIFHTFPKEEFYKHLLENLSNNGKIIILYSKKEYSKLVEMVKSSTKNVKVQIIPSNQFISNHNFKILNKLITNVINEKKEELVPYLKKSEELIKKYDNSIINYSVDLLLNDNVSNFKN</sequence>
<dbReference type="GO" id="GO:0016787">
    <property type="term" value="F:hydrolase activity"/>
    <property type="evidence" value="ECO:0007669"/>
    <property type="project" value="UniProtKB-KW"/>
</dbReference>
<proteinExistence type="predicted"/>
<protein>
    <recommendedName>
        <fullName evidence="3">RNA helicase</fullName>
    </recommendedName>
</protein>
<dbReference type="InParanoid" id="Q4UJ03"/>
<organism evidence="1 2">
    <name type="scientific">Theileria annulata</name>
    <dbReference type="NCBI Taxonomy" id="5874"/>
    <lineage>
        <taxon>Eukaryota</taxon>
        <taxon>Sar</taxon>
        <taxon>Alveolata</taxon>
        <taxon>Apicomplexa</taxon>
        <taxon>Aconoidasida</taxon>
        <taxon>Piroplasmida</taxon>
        <taxon>Theileriidae</taxon>
        <taxon>Theileria</taxon>
    </lineage>
</organism>
<dbReference type="STRING" id="5874.Q4UJ03"/>